<dbReference type="Proteomes" id="UP000856022">
    <property type="component" value="Unassembled WGS sequence"/>
</dbReference>
<evidence type="ECO:0000313" key="2">
    <source>
        <dbReference type="EMBL" id="QHH12433.1"/>
    </source>
</evidence>
<name>A0A2R9VV38_VIBPH</name>
<evidence type="ECO:0000313" key="3">
    <source>
        <dbReference type="Proteomes" id="UP000464718"/>
    </source>
</evidence>
<reference evidence="1" key="3">
    <citation type="submission" date="2019-12" db="EMBL/GenBank/DDBJ databases">
        <authorList>
            <consortium name="NCBI Pathogen Detection Project"/>
        </authorList>
    </citation>
    <scope>NUCLEOTIDE SEQUENCE</scope>
    <source>
        <strain evidence="1">1930</strain>
    </source>
</reference>
<dbReference type="Proteomes" id="UP000464718">
    <property type="component" value="Chromosome ii"/>
</dbReference>
<accession>A0A2R9VV38</accession>
<reference evidence="2 3" key="2">
    <citation type="submission" date="2018-12" db="EMBL/GenBank/DDBJ databases">
        <title>Genomic insights into the evolutionary origins and pathogenicity of five Vibrio parahaemolyticus strains isolated from the shrimp with acute hepatopancreatic necrosis disease (AHPND).</title>
        <authorList>
            <person name="Yang Q."/>
            <person name="Dong X."/>
            <person name="Xie G."/>
            <person name="Fu S."/>
            <person name="Zou P."/>
            <person name="Sun J."/>
            <person name="Wang Y."/>
            <person name="Huang J."/>
        </authorList>
    </citation>
    <scope>NUCLEOTIDE SEQUENCE [LARGE SCALE GENOMIC DNA]</scope>
    <source>
        <strain evidence="2 3">20160303005-1</strain>
    </source>
</reference>
<sequence>MLFFHVGGSYCESSRFYNDKIYLRVLVESFAKVLDAFEKYNAKSWG</sequence>
<reference evidence="1" key="1">
    <citation type="journal article" date="2018" name="Genome Biol.">
        <title>SKESA: strategic k-mer extension for scrupulous assemblies.</title>
        <authorList>
            <person name="Souvorov A."/>
            <person name="Agarwala R."/>
            <person name="Lipman D.J."/>
        </authorList>
    </citation>
    <scope>NUCLEOTIDE SEQUENCE</scope>
    <source>
        <strain evidence="1">1930</strain>
    </source>
</reference>
<evidence type="ECO:0000313" key="1">
    <source>
        <dbReference type="EMBL" id="HAS6676403.1"/>
    </source>
</evidence>
<proteinExistence type="predicted"/>
<dbReference type="AlphaFoldDB" id="A0A2R9VV38"/>
<dbReference type="EMBL" id="CP034299">
    <property type="protein sequence ID" value="QHH12433.1"/>
    <property type="molecule type" value="Genomic_DNA"/>
</dbReference>
<organism evidence="1">
    <name type="scientific">Vibrio parahaemolyticus</name>
    <dbReference type="NCBI Taxonomy" id="670"/>
    <lineage>
        <taxon>Bacteria</taxon>
        <taxon>Pseudomonadati</taxon>
        <taxon>Pseudomonadota</taxon>
        <taxon>Gammaproteobacteria</taxon>
        <taxon>Vibrionales</taxon>
        <taxon>Vibrionaceae</taxon>
        <taxon>Vibrio</taxon>
    </lineage>
</organism>
<dbReference type="EMBL" id="DACQKT010000002">
    <property type="protein sequence ID" value="HAS6676403.1"/>
    <property type="molecule type" value="Genomic_DNA"/>
</dbReference>
<gene>
    <name evidence="2" type="ORF">EHC69_24500</name>
    <name evidence="1" type="ORF">I7278_06235</name>
</gene>
<protein>
    <submittedName>
        <fullName evidence="1">Uncharacterized protein</fullName>
    </submittedName>
</protein>